<gene>
    <name evidence="2" type="ORF">GCM10008960_07850</name>
</gene>
<protein>
    <recommendedName>
        <fullName evidence="4">HPP family protein</fullName>
    </recommendedName>
</protein>
<dbReference type="Proteomes" id="UP000644548">
    <property type="component" value="Unassembled WGS sequence"/>
</dbReference>
<accession>A0ABQ2S287</accession>
<feature type="transmembrane region" description="Helical" evidence="1">
    <location>
        <begin position="105"/>
        <end position="126"/>
    </location>
</feature>
<evidence type="ECO:0008006" key="4">
    <source>
        <dbReference type="Google" id="ProtNLM"/>
    </source>
</evidence>
<organism evidence="2 3">
    <name type="scientific">Deinococcus sedimenti</name>
    <dbReference type="NCBI Taxonomy" id="1867090"/>
    <lineage>
        <taxon>Bacteria</taxon>
        <taxon>Thermotogati</taxon>
        <taxon>Deinococcota</taxon>
        <taxon>Deinococci</taxon>
        <taxon>Deinococcales</taxon>
        <taxon>Deinococcaceae</taxon>
        <taxon>Deinococcus</taxon>
    </lineage>
</organism>
<comment type="caution">
    <text evidence="2">The sequence shown here is derived from an EMBL/GenBank/DDBJ whole genome shotgun (WGS) entry which is preliminary data.</text>
</comment>
<evidence type="ECO:0000313" key="3">
    <source>
        <dbReference type="Proteomes" id="UP000644548"/>
    </source>
</evidence>
<name>A0ABQ2S287_9DEIO</name>
<sequence length="179" mass="19352">MTPDEWNDGIRNEADSVQDTGWSRDTRRHLRRRAWLTAAVITLGFTVITLSLMAVINAALVGALAPVPPGAMNMIVRPFNPQWLLIAGLGYLLTRRGFTPLQATMSLLTAMFLYSVAARLVTLNVQSNFPDVGTFTVDILPVPQDALSAPVLVALALNLVALGAGIGLARIKLPRTRHA</sequence>
<proteinExistence type="predicted"/>
<keyword evidence="1" id="KW-0472">Membrane</keyword>
<feature type="transmembrane region" description="Helical" evidence="1">
    <location>
        <begin position="75"/>
        <end position="93"/>
    </location>
</feature>
<reference evidence="3" key="1">
    <citation type="journal article" date="2019" name="Int. J. Syst. Evol. Microbiol.">
        <title>The Global Catalogue of Microorganisms (GCM) 10K type strain sequencing project: providing services to taxonomists for standard genome sequencing and annotation.</title>
        <authorList>
            <consortium name="The Broad Institute Genomics Platform"/>
            <consortium name="The Broad Institute Genome Sequencing Center for Infectious Disease"/>
            <person name="Wu L."/>
            <person name="Ma J."/>
        </authorList>
    </citation>
    <scope>NUCLEOTIDE SEQUENCE [LARGE SCALE GENOMIC DNA]</scope>
    <source>
        <strain evidence="3">JCM 31405</strain>
    </source>
</reference>
<dbReference type="RefSeq" id="WP_189071804.1">
    <property type="nucleotide sequence ID" value="NZ_BMQN01000001.1"/>
</dbReference>
<feature type="transmembrane region" description="Helical" evidence="1">
    <location>
        <begin position="146"/>
        <end position="169"/>
    </location>
</feature>
<keyword evidence="1" id="KW-0812">Transmembrane</keyword>
<keyword evidence="1" id="KW-1133">Transmembrane helix</keyword>
<dbReference type="EMBL" id="BMQN01000001">
    <property type="protein sequence ID" value="GGR83253.1"/>
    <property type="molecule type" value="Genomic_DNA"/>
</dbReference>
<evidence type="ECO:0000256" key="1">
    <source>
        <dbReference type="SAM" id="Phobius"/>
    </source>
</evidence>
<keyword evidence="3" id="KW-1185">Reference proteome</keyword>
<evidence type="ECO:0000313" key="2">
    <source>
        <dbReference type="EMBL" id="GGR83253.1"/>
    </source>
</evidence>
<feature type="transmembrane region" description="Helical" evidence="1">
    <location>
        <begin position="34"/>
        <end position="63"/>
    </location>
</feature>